<evidence type="ECO:0000313" key="2">
    <source>
        <dbReference type="EMBL" id="NYT86472.1"/>
    </source>
</evidence>
<dbReference type="PANTHER" id="PTHR37951">
    <property type="entry name" value="CYTOPLASMIC PROTEIN-RELATED"/>
    <property type="match status" value="1"/>
</dbReference>
<proteinExistence type="predicted"/>
<dbReference type="NCBIfam" id="TIGR03363">
    <property type="entry name" value="VI_chp_8"/>
    <property type="match status" value="1"/>
</dbReference>
<dbReference type="Pfam" id="PF06812">
    <property type="entry name" value="ImpA_N"/>
    <property type="match status" value="1"/>
</dbReference>
<reference evidence="2 3" key="1">
    <citation type="submission" date="2020-07" db="EMBL/GenBank/DDBJ databases">
        <title>Taxonomic revisions and descriptions of new bacterial species based on genomic comparisons in the high-G+C-content subgroup of the family Alcaligenaceae.</title>
        <authorList>
            <person name="Szabo A."/>
            <person name="Felfoldi T."/>
        </authorList>
    </citation>
    <scope>NUCLEOTIDE SEQUENCE [LARGE SCALE GENOMIC DNA]</scope>
    <source>
        <strain evidence="2 3">DSM 25667</strain>
    </source>
</reference>
<evidence type="ECO:0000259" key="1">
    <source>
        <dbReference type="Pfam" id="PF06812"/>
    </source>
</evidence>
<dbReference type="RefSeq" id="WP_130040223.1">
    <property type="nucleotide sequence ID" value="NZ_JACCEV010000003.1"/>
</dbReference>
<sequence>MAALADLFNTFATSSSCGENLEYSPEFLALQQAVAGKPEQQFGSTIIPEQAPDWALIEREAAELSERTCDIRIIVLLTQAWTELKGLPGFADGIQLLATVLDRHWDHVYPLLLLDGEHDPMPRMNALVALGDKQGAARSVRSASLLHGAHGQMSVREAEALLEGSKTQSETYPGGRPRLVEALRHARLLEAPELLAVTQALAGLQAIEDTVTFRIGSEWVPDFMSVRRTLAMIASVTEAAVEAIQPDAAPSSGSDMDSGSVDAAELQDSAGMRSVAVGAWREAVIQTRDDALLALEKASLYFERYEPSHPAPFLIRRAQQTIPLDFYEMLKNLAPQGLDQFEAWVPKSGAE</sequence>
<feature type="domain" description="ImpA N-terminal" evidence="1">
    <location>
        <begin position="13"/>
        <end position="130"/>
    </location>
</feature>
<dbReference type="OrthoDB" id="9771118at2"/>
<name>A0A853H2H1_9BURK</name>
<dbReference type="PANTHER" id="PTHR37951:SF1">
    <property type="entry name" value="TYPE VI SECRETION SYSTEM COMPONENT TSSA1"/>
    <property type="match status" value="1"/>
</dbReference>
<protein>
    <submittedName>
        <fullName evidence="2">Type VI secretion system protein TssA</fullName>
    </submittedName>
</protein>
<dbReference type="EMBL" id="JACCEV010000003">
    <property type="protein sequence ID" value="NYT86472.1"/>
    <property type="molecule type" value="Genomic_DNA"/>
</dbReference>
<dbReference type="Proteomes" id="UP000554144">
    <property type="component" value="Unassembled WGS sequence"/>
</dbReference>
<dbReference type="InterPro" id="IPR017740">
    <property type="entry name" value="TssA-like"/>
</dbReference>
<dbReference type="AlphaFoldDB" id="A0A853H2H1"/>
<organism evidence="2 3">
    <name type="scientific">Pollutimonas harenae</name>
    <dbReference type="NCBI Taxonomy" id="657015"/>
    <lineage>
        <taxon>Bacteria</taxon>
        <taxon>Pseudomonadati</taxon>
        <taxon>Pseudomonadota</taxon>
        <taxon>Betaproteobacteria</taxon>
        <taxon>Burkholderiales</taxon>
        <taxon>Alcaligenaceae</taxon>
        <taxon>Pollutimonas</taxon>
    </lineage>
</organism>
<keyword evidence="3" id="KW-1185">Reference proteome</keyword>
<dbReference type="InterPro" id="IPR010657">
    <property type="entry name" value="ImpA_N"/>
</dbReference>
<accession>A0A853H2H1</accession>
<gene>
    <name evidence="2" type="primary">tssA</name>
    <name evidence="2" type="ORF">H0A62_12740</name>
</gene>
<evidence type="ECO:0000313" key="3">
    <source>
        <dbReference type="Proteomes" id="UP000554144"/>
    </source>
</evidence>
<comment type="caution">
    <text evidence="2">The sequence shown here is derived from an EMBL/GenBank/DDBJ whole genome shotgun (WGS) entry which is preliminary data.</text>
</comment>